<evidence type="ECO:0000313" key="4">
    <source>
        <dbReference type="Proteomes" id="UP001353858"/>
    </source>
</evidence>
<dbReference type="AlphaFoldDB" id="A0AAN7PVZ7"/>
<protein>
    <submittedName>
        <fullName evidence="3">Uncharacterized protein</fullName>
    </submittedName>
</protein>
<dbReference type="Proteomes" id="UP001353858">
    <property type="component" value="Unassembled WGS sequence"/>
</dbReference>
<proteinExistence type="predicted"/>
<feature type="transmembrane region" description="Helical" evidence="2">
    <location>
        <begin position="162"/>
        <end position="179"/>
    </location>
</feature>
<evidence type="ECO:0000256" key="1">
    <source>
        <dbReference type="SAM" id="Coils"/>
    </source>
</evidence>
<keyword evidence="2" id="KW-0812">Transmembrane</keyword>
<keyword evidence="2" id="KW-0472">Membrane</keyword>
<keyword evidence="1" id="KW-0175">Coiled coil</keyword>
<reference evidence="4" key="1">
    <citation type="submission" date="2023-01" db="EMBL/GenBank/DDBJ databases">
        <title>Key to firefly adult light organ development and bioluminescence: homeobox transcription factors regulate luciferase expression and transportation to peroxisome.</title>
        <authorList>
            <person name="Fu X."/>
        </authorList>
    </citation>
    <scope>NUCLEOTIDE SEQUENCE [LARGE SCALE GENOMIC DNA]</scope>
</reference>
<sequence length="180" mass="21860">MGKKLEENNKEVKEMKEELRKSNEKWKRKFEEMGEKYRKLEARLEKIERSWEKTEKEKRRTNIIIRGMELKDGKKEQKEQVENWMKKDLNIEKTVVETRKLAERVMLVRMGTFEDKLDVWKQKRRLTGTSIYLDDDVTRKEIDIQKKIRYEASKMKGEGKRVKIGFLKTFLGFFLVFAFV</sequence>
<organism evidence="3 4">
    <name type="scientific">Aquatica leii</name>
    <dbReference type="NCBI Taxonomy" id="1421715"/>
    <lineage>
        <taxon>Eukaryota</taxon>
        <taxon>Metazoa</taxon>
        <taxon>Ecdysozoa</taxon>
        <taxon>Arthropoda</taxon>
        <taxon>Hexapoda</taxon>
        <taxon>Insecta</taxon>
        <taxon>Pterygota</taxon>
        <taxon>Neoptera</taxon>
        <taxon>Endopterygota</taxon>
        <taxon>Coleoptera</taxon>
        <taxon>Polyphaga</taxon>
        <taxon>Elateriformia</taxon>
        <taxon>Elateroidea</taxon>
        <taxon>Lampyridae</taxon>
        <taxon>Luciolinae</taxon>
        <taxon>Aquatica</taxon>
    </lineage>
</organism>
<comment type="caution">
    <text evidence="3">The sequence shown here is derived from an EMBL/GenBank/DDBJ whole genome shotgun (WGS) entry which is preliminary data.</text>
</comment>
<accession>A0AAN7PVZ7</accession>
<gene>
    <name evidence="3" type="ORF">RN001_007090</name>
</gene>
<evidence type="ECO:0000256" key="2">
    <source>
        <dbReference type="SAM" id="Phobius"/>
    </source>
</evidence>
<keyword evidence="2" id="KW-1133">Transmembrane helix</keyword>
<feature type="coiled-coil region" evidence="1">
    <location>
        <begin position="2"/>
        <end position="57"/>
    </location>
</feature>
<evidence type="ECO:0000313" key="3">
    <source>
        <dbReference type="EMBL" id="KAK4878944.1"/>
    </source>
</evidence>
<name>A0AAN7PVZ7_9COLE</name>
<dbReference type="EMBL" id="JARPUR010000003">
    <property type="protein sequence ID" value="KAK4878944.1"/>
    <property type="molecule type" value="Genomic_DNA"/>
</dbReference>
<keyword evidence="4" id="KW-1185">Reference proteome</keyword>